<dbReference type="PANTHER" id="PTHR42982">
    <property type="entry name" value="SEC-INDEPENDENT PROTEIN TRANSLOCASE PROTEIN TATA"/>
    <property type="match status" value="1"/>
</dbReference>
<comment type="subunit">
    <text evidence="9">Forms a complex with TatC.</text>
</comment>
<evidence type="ECO:0000256" key="1">
    <source>
        <dbReference type="ARBA" id="ARBA00004162"/>
    </source>
</evidence>
<keyword evidence="2 9" id="KW-0813">Transport</keyword>
<evidence type="ECO:0000256" key="7">
    <source>
        <dbReference type="ARBA" id="ARBA00023010"/>
    </source>
</evidence>
<feature type="compositionally biased region" description="Basic and acidic residues" evidence="10">
    <location>
        <begin position="42"/>
        <end position="53"/>
    </location>
</feature>
<evidence type="ECO:0000256" key="8">
    <source>
        <dbReference type="ARBA" id="ARBA00023136"/>
    </source>
</evidence>
<comment type="similarity">
    <text evidence="9">Belongs to the TatA/E family.</text>
</comment>
<accession>A0ABU9EBQ6</accession>
<dbReference type="InterPro" id="IPR003369">
    <property type="entry name" value="TatA/B/E"/>
</dbReference>
<keyword evidence="6 9" id="KW-1133">Transmembrane helix</keyword>
<evidence type="ECO:0000256" key="4">
    <source>
        <dbReference type="ARBA" id="ARBA00022692"/>
    </source>
</evidence>
<feature type="compositionally biased region" description="Low complexity" evidence="10">
    <location>
        <begin position="72"/>
        <end position="82"/>
    </location>
</feature>
<dbReference type="Proteomes" id="UP001484239">
    <property type="component" value="Unassembled WGS sequence"/>
</dbReference>
<evidence type="ECO:0000256" key="2">
    <source>
        <dbReference type="ARBA" id="ARBA00022448"/>
    </source>
</evidence>
<keyword evidence="8 9" id="KW-0472">Membrane</keyword>
<dbReference type="InterPro" id="IPR006312">
    <property type="entry name" value="TatA/E"/>
</dbReference>
<dbReference type="HAMAP" id="MF_00236">
    <property type="entry name" value="TatA_E"/>
    <property type="match status" value="1"/>
</dbReference>
<dbReference type="EMBL" id="JBBHLI010000009">
    <property type="protein sequence ID" value="MEK9502168.1"/>
    <property type="molecule type" value="Genomic_DNA"/>
</dbReference>
<organism evidence="11 12">
    <name type="scientific">Gaopeijia maritima</name>
    <dbReference type="NCBI Taxonomy" id="3119007"/>
    <lineage>
        <taxon>Bacteria</taxon>
        <taxon>Pseudomonadati</taxon>
        <taxon>Gemmatimonadota</taxon>
        <taxon>Longimicrobiia</taxon>
        <taxon>Gaopeijiales</taxon>
        <taxon>Gaopeijiaceae</taxon>
        <taxon>Gaopeijia</taxon>
    </lineage>
</organism>
<evidence type="ECO:0000256" key="3">
    <source>
        <dbReference type="ARBA" id="ARBA00022475"/>
    </source>
</evidence>
<evidence type="ECO:0000313" key="11">
    <source>
        <dbReference type="EMBL" id="MEK9502168.1"/>
    </source>
</evidence>
<evidence type="ECO:0000256" key="6">
    <source>
        <dbReference type="ARBA" id="ARBA00022989"/>
    </source>
</evidence>
<name>A0ABU9EBQ6_9BACT</name>
<evidence type="ECO:0000313" key="12">
    <source>
        <dbReference type="Proteomes" id="UP001484239"/>
    </source>
</evidence>
<keyword evidence="3 9" id="KW-1003">Cell membrane</keyword>
<comment type="function">
    <text evidence="9">Part of the twin-arginine translocation (Tat) system that transports large folded proteins containing a characteristic twin-arginine motif in their signal peptide across membranes. TatA could form the protein-conducting channel of the Tat system.</text>
</comment>
<proteinExistence type="inferred from homology"/>
<comment type="subcellular location">
    <subcellularLocation>
        <location evidence="1 9">Cell membrane</location>
        <topology evidence="1 9">Single-pass membrane protein</topology>
    </subcellularLocation>
</comment>
<keyword evidence="7 9" id="KW-0811">Translocation</keyword>
<keyword evidence="5 9" id="KW-0653">Protein transport</keyword>
<comment type="caution">
    <text evidence="11">The sequence shown here is derived from an EMBL/GenBank/DDBJ whole genome shotgun (WGS) entry which is preliminary data.</text>
</comment>
<dbReference type="Gene3D" id="1.20.5.3310">
    <property type="match status" value="1"/>
</dbReference>
<evidence type="ECO:0000256" key="10">
    <source>
        <dbReference type="SAM" id="MobiDB-lite"/>
    </source>
</evidence>
<protein>
    <recommendedName>
        <fullName evidence="9">Sec-independent protein translocase protein TatA</fullName>
    </recommendedName>
</protein>
<reference evidence="11 12" key="1">
    <citation type="submission" date="2024-02" db="EMBL/GenBank/DDBJ databases">
        <title>A novel Gemmatimonadota bacterium.</title>
        <authorList>
            <person name="Du Z.-J."/>
            <person name="Ye Y.-Q."/>
        </authorList>
    </citation>
    <scope>NUCLEOTIDE SEQUENCE [LARGE SCALE GENOMIC DNA]</scope>
    <source>
        <strain evidence="11 12">DH-20</strain>
    </source>
</reference>
<sequence length="93" mass="9995">MWEIILIFLMVLLLFGAKRLPEIGSSLGKGIREFKSSIREIENEIKAPDERKGLHAPPAHGPGARSDRSAEEVGSASEAGSEPRSLRSSDGPG</sequence>
<dbReference type="NCBIfam" id="TIGR01411">
    <property type="entry name" value="tatAE"/>
    <property type="match status" value="1"/>
</dbReference>
<dbReference type="PANTHER" id="PTHR42982:SF1">
    <property type="entry name" value="SEC-INDEPENDENT PROTEIN TRANSLOCASE PROTEIN TATA"/>
    <property type="match status" value="1"/>
</dbReference>
<keyword evidence="4 9" id="KW-0812">Transmembrane</keyword>
<evidence type="ECO:0000256" key="5">
    <source>
        <dbReference type="ARBA" id="ARBA00022927"/>
    </source>
</evidence>
<evidence type="ECO:0000256" key="9">
    <source>
        <dbReference type="HAMAP-Rule" id="MF_00236"/>
    </source>
</evidence>
<gene>
    <name evidence="9" type="primary">tatA</name>
    <name evidence="11" type="ORF">WI372_14340</name>
</gene>
<keyword evidence="12" id="KW-1185">Reference proteome</keyword>
<dbReference type="Pfam" id="PF02416">
    <property type="entry name" value="TatA_B_E"/>
    <property type="match status" value="1"/>
</dbReference>
<dbReference type="RefSeq" id="WP_405276599.1">
    <property type="nucleotide sequence ID" value="NZ_CP144380.1"/>
</dbReference>
<feature type="region of interest" description="Disordered" evidence="10">
    <location>
        <begin position="42"/>
        <end position="93"/>
    </location>
</feature>